<dbReference type="Proteomes" id="UP000675940">
    <property type="component" value="Unassembled WGS sequence"/>
</dbReference>
<protein>
    <submittedName>
        <fullName evidence="1">Uncharacterized protein</fullName>
    </submittedName>
</protein>
<keyword evidence="2" id="KW-1185">Reference proteome</keyword>
<name>A0A940S3Z2_9RHOB</name>
<comment type="caution">
    <text evidence="1">The sequence shown here is derived from an EMBL/GenBank/DDBJ whole genome shotgun (WGS) entry which is preliminary data.</text>
</comment>
<dbReference type="SUPFAM" id="SSF48317">
    <property type="entry name" value="Acid phosphatase/Vanadium-dependent haloperoxidase"/>
    <property type="match status" value="1"/>
</dbReference>
<dbReference type="InterPro" id="IPR016119">
    <property type="entry name" value="Br/Cl_peroxidase_C"/>
</dbReference>
<evidence type="ECO:0000313" key="1">
    <source>
        <dbReference type="EMBL" id="MBP0483559.1"/>
    </source>
</evidence>
<dbReference type="RefSeq" id="WP_209361494.1">
    <property type="nucleotide sequence ID" value="NZ_JAGISH010000007.1"/>
</dbReference>
<dbReference type="Gene3D" id="1.10.606.10">
    <property type="entry name" value="Vanadium-containing Chloroperoxidase, domain 2"/>
    <property type="match status" value="1"/>
</dbReference>
<proteinExistence type="predicted"/>
<evidence type="ECO:0000313" key="2">
    <source>
        <dbReference type="Proteomes" id="UP000675940"/>
    </source>
</evidence>
<dbReference type="InterPro" id="IPR036938">
    <property type="entry name" value="PAP2/HPO_sf"/>
</dbReference>
<reference evidence="1" key="1">
    <citation type="submission" date="2021-03" db="EMBL/GenBank/DDBJ databases">
        <title>Sagittula salina sp. nov. strain M10.9X isolated from the marine waste.</title>
        <authorList>
            <person name="Satari L."/>
            <person name="Molina-Menor E."/>
            <person name="Vidal-Verdu A."/>
            <person name="Pascual J."/>
            <person name="Pereto J."/>
            <person name="Porcar M."/>
        </authorList>
    </citation>
    <scope>NUCLEOTIDE SEQUENCE</scope>
    <source>
        <strain evidence="1">M10.9X</strain>
    </source>
</reference>
<gene>
    <name evidence="1" type="ORF">J5474_13790</name>
</gene>
<dbReference type="GO" id="GO:0004601">
    <property type="term" value="F:peroxidase activity"/>
    <property type="evidence" value="ECO:0007669"/>
    <property type="project" value="InterPro"/>
</dbReference>
<accession>A0A940S3Z2</accession>
<dbReference type="AlphaFoldDB" id="A0A940S3Z2"/>
<dbReference type="EMBL" id="JAGISH010000007">
    <property type="protein sequence ID" value="MBP0483559.1"/>
    <property type="molecule type" value="Genomic_DNA"/>
</dbReference>
<organism evidence="1 2">
    <name type="scientific">Sagittula salina</name>
    <dbReference type="NCBI Taxonomy" id="2820268"/>
    <lineage>
        <taxon>Bacteria</taxon>
        <taxon>Pseudomonadati</taxon>
        <taxon>Pseudomonadota</taxon>
        <taxon>Alphaproteobacteria</taxon>
        <taxon>Rhodobacterales</taxon>
        <taxon>Roseobacteraceae</taxon>
        <taxon>Sagittula</taxon>
    </lineage>
</organism>
<sequence>MAEIFALSLLRHKALGDLSDPQSAVIIDQDTRFSLEQLLRELRALRWSARRTPLRTIAAAPPRRWRGRRAEVEITQEALFGGGVTMPTGAAGSPRLSALWREDHAVAVPDPGAQRPADDAPMSAWLAWAARHCGAGLRVPGRSVSTLRDGTLEEMAEDLHAMPPARPFLNAAVALLARGVQVQSGLGAEAARWGGSRLMRLLAEAEARAMRAAHHQVLTPDRLQRPAVMAARMTVWLAREERGSEPAGAFSRAVADELARTAPNLLYWMGQANAVLRQGPRALSRDDALRRRAGLGGGLFLPLSADPGRDGKLPLDCASHAVVAGALATLMKALLDPAQEIQLQAMGAEAEGVPLAPELDRMVADIGLARVVSGGWYPVENARQVRLGQCIAMQLLRESMEAENRDAELAFRDFDGRKLRIVARARGFGRGQVYVEADGIPESWPRDACPAAAHLTAVV</sequence>